<evidence type="ECO:0000313" key="1">
    <source>
        <dbReference type="EMBL" id="AKT38110.1"/>
    </source>
</evidence>
<reference evidence="1 2" key="1">
    <citation type="submission" date="2015-07" db="EMBL/GenBank/DDBJ databases">
        <title>Genome analysis of myxobacterium Chondromyces crocatus Cm c5 reveals a high potential for natural compound synthesis and the genetic basis for the loss of fruiting body formation.</title>
        <authorList>
            <person name="Zaburannyi N."/>
            <person name="Bunk B."/>
            <person name="Maier J."/>
            <person name="Overmann J."/>
            <person name="Mueller R."/>
        </authorList>
    </citation>
    <scope>NUCLEOTIDE SEQUENCE [LARGE SCALE GENOMIC DNA]</scope>
    <source>
        <strain evidence="1 2">Cm c5</strain>
    </source>
</reference>
<accession>A0A0K1EB76</accession>
<name>A0A0K1EB76_CHOCO</name>
<dbReference type="EMBL" id="CP012159">
    <property type="protein sequence ID" value="AKT38110.1"/>
    <property type="molecule type" value="Genomic_DNA"/>
</dbReference>
<gene>
    <name evidence="1" type="ORF">CMC5_022520</name>
</gene>
<dbReference type="OrthoDB" id="7874075at2"/>
<organism evidence="1 2">
    <name type="scientific">Chondromyces crocatus</name>
    <dbReference type="NCBI Taxonomy" id="52"/>
    <lineage>
        <taxon>Bacteria</taxon>
        <taxon>Pseudomonadati</taxon>
        <taxon>Myxococcota</taxon>
        <taxon>Polyangia</taxon>
        <taxon>Polyangiales</taxon>
        <taxon>Polyangiaceae</taxon>
        <taxon>Chondromyces</taxon>
    </lineage>
</organism>
<evidence type="ECO:0000313" key="2">
    <source>
        <dbReference type="Proteomes" id="UP000067626"/>
    </source>
</evidence>
<dbReference type="RefSeq" id="WP_050430386.1">
    <property type="nucleotide sequence ID" value="NZ_CP012159.1"/>
</dbReference>
<protein>
    <submittedName>
        <fullName evidence="1">Uncharacterized protein</fullName>
    </submittedName>
</protein>
<proteinExistence type="predicted"/>
<sequence length="227" mass="25817">MQPQNAALGTDEQPTQHAFVVFGYEHSYLAHSAMFQMQPHAYQAIQELYLEPVPDARAYLEEFRRQSPQTLLLGLSLETKVLYDLLRDRFQMQLYKESIDDKNKLMVVTAVPGRLMYYLPLHADGPDYPRELTYFIYGRGVETFMSHVITRRPNFHHEVTLAGTPPGISAADLERGVVVTIPGIPDGFHSTDPLPEAIYPIILPGGSKSFVQIFRRDRFTYQALNGS</sequence>
<dbReference type="STRING" id="52.CMC5_022520"/>
<dbReference type="AlphaFoldDB" id="A0A0K1EB76"/>
<keyword evidence="2" id="KW-1185">Reference proteome</keyword>
<dbReference type="KEGG" id="ccro:CMC5_022520"/>
<dbReference type="Proteomes" id="UP000067626">
    <property type="component" value="Chromosome"/>
</dbReference>